<dbReference type="InterPro" id="IPR043131">
    <property type="entry name" value="BCAT-like_N"/>
</dbReference>
<dbReference type="AlphaFoldDB" id="A0A844B7B5"/>
<gene>
    <name evidence="4" type="ORF">GHT07_17385</name>
</gene>
<reference evidence="4 5" key="1">
    <citation type="submission" date="2019-11" db="EMBL/GenBank/DDBJ databases">
        <title>Caenimonas koreensis gen. nov., sp. nov., isolated from activated sludge.</title>
        <authorList>
            <person name="Seung H.R."/>
        </authorList>
    </citation>
    <scope>NUCLEOTIDE SEQUENCE [LARGE SCALE GENOMIC DNA]</scope>
    <source>
        <strain evidence="4 5">EMB320</strain>
    </source>
</reference>
<dbReference type="PANTHER" id="PTHR42743:SF10">
    <property type="entry name" value="D-ALANINE AMINOTRANSFERASE"/>
    <property type="match status" value="1"/>
</dbReference>
<proteinExistence type="inferred from homology"/>
<keyword evidence="4" id="KW-0808">Transferase</keyword>
<dbReference type="InterPro" id="IPR050571">
    <property type="entry name" value="Class-IV_PLP-Dep_Aminotrnsfr"/>
</dbReference>
<dbReference type="Pfam" id="PF01063">
    <property type="entry name" value="Aminotran_4"/>
    <property type="match status" value="1"/>
</dbReference>
<keyword evidence="4" id="KW-0032">Aminotransferase</keyword>
<evidence type="ECO:0000313" key="4">
    <source>
        <dbReference type="EMBL" id="MRD49052.1"/>
    </source>
</evidence>
<protein>
    <submittedName>
        <fullName evidence="4">D-amino acid aminotransferase</fullName>
    </submittedName>
</protein>
<dbReference type="SUPFAM" id="SSF56752">
    <property type="entry name" value="D-aminoacid aminotransferase-like PLP-dependent enzymes"/>
    <property type="match status" value="1"/>
</dbReference>
<dbReference type="Gene3D" id="3.20.10.10">
    <property type="entry name" value="D-amino Acid Aminotransferase, subunit A, domain 2"/>
    <property type="match status" value="1"/>
</dbReference>
<dbReference type="InterPro" id="IPR043132">
    <property type="entry name" value="BCAT-like_C"/>
</dbReference>
<accession>A0A844B7B5</accession>
<keyword evidence="5" id="KW-1185">Reference proteome</keyword>
<dbReference type="PANTHER" id="PTHR42743">
    <property type="entry name" value="AMINO-ACID AMINOTRANSFERASE"/>
    <property type="match status" value="1"/>
</dbReference>
<dbReference type="GO" id="GO:0008483">
    <property type="term" value="F:transaminase activity"/>
    <property type="evidence" value="ECO:0007669"/>
    <property type="project" value="UniProtKB-KW"/>
</dbReference>
<evidence type="ECO:0000256" key="1">
    <source>
        <dbReference type="ARBA" id="ARBA00001933"/>
    </source>
</evidence>
<evidence type="ECO:0000256" key="2">
    <source>
        <dbReference type="ARBA" id="ARBA00009320"/>
    </source>
</evidence>
<evidence type="ECO:0000256" key="3">
    <source>
        <dbReference type="ARBA" id="ARBA00022898"/>
    </source>
</evidence>
<dbReference type="GO" id="GO:0005829">
    <property type="term" value="C:cytosol"/>
    <property type="evidence" value="ECO:0007669"/>
    <property type="project" value="TreeGrafter"/>
</dbReference>
<evidence type="ECO:0000313" key="5">
    <source>
        <dbReference type="Proteomes" id="UP000487350"/>
    </source>
</evidence>
<dbReference type="Gene3D" id="3.30.470.10">
    <property type="match status" value="1"/>
</dbReference>
<comment type="caution">
    <text evidence="4">The sequence shown here is derived from an EMBL/GenBank/DDBJ whole genome shotgun (WGS) entry which is preliminary data.</text>
</comment>
<dbReference type="GO" id="GO:0046394">
    <property type="term" value="P:carboxylic acid biosynthetic process"/>
    <property type="evidence" value="ECO:0007669"/>
    <property type="project" value="UniProtKB-ARBA"/>
</dbReference>
<dbReference type="Proteomes" id="UP000487350">
    <property type="component" value="Unassembled WGS sequence"/>
</dbReference>
<comment type="cofactor">
    <cofactor evidence="1">
        <name>pyridoxal 5'-phosphate</name>
        <dbReference type="ChEBI" id="CHEBI:597326"/>
    </cofactor>
</comment>
<dbReference type="OrthoDB" id="9805628at2"/>
<dbReference type="InterPro" id="IPR001544">
    <property type="entry name" value="Aminotrans_IV"/>
</dbReference>
<name>A0A844B7B5_9BURK</name>
<sequence length="268" mass="29367">MDRGFIFGDGVYEVVPVYAGKPFRFAQHMARLARSLTELRIPNPMTTTQWRDVVDHLVTAYAKTLDKPAADTDQLVYIQVTRGVAMRDHAMVPGLQPTVFATSNKITPPPAADRAAGVKCITADDFRWKKAHIKAVSLLGAVMSRQMSVDAGAAETIMFRDGFLSEGASANVWIVKDRVVLGAPKDNLVLEGIRYGLLEQLCADAGLQFELRRISRDEVFAADEVLLSNASKELLAVTQLDGKPIGNGRPGPIYDKLYAGYQRAKQSS</sequence>
<dbReference type="GO" id="GO:0008652">
    <property type="term" value="P:amino acid biosynthetic process"/>
    <property type="evidence" value="ECO:0007669"/>
    <property type="project" value="UniProtKB-ARBA"/>
</dbReference>
<comment type="similarity">
    <text evidence="2">Belongs to the class-IV pyridoxal-phosphate-dependent aminotransferase family.</text>
</comment>
<dbReference type="EMBL" id="WJBU01000019">
    <property type="protein sequence ID" value="MRD49052.1"/>
    <property type="molecule type" value="Genomic_DNA"/>
</dbReference>
<organism evidence="4 5">
    <name type="scientific">Caenimonas koreensis DSM 17982</name>
    <dbReference type="NCBI Taxonomy" id="1121255"/>
    <lineage>
        <taxon>Bacteria</taxon>
        <taxon>Pseudomonadati</taxon>
        <taxon>Pseudomonadota</taxon>
        <taxon>Betaproteobacteria</taxon>
        <taxon>Burkholderiales</taxon>
        <taxon>Comamonadaceae</taxon>
        <taxon>Caenimonas</taxon>
    </lineage>
</organism>
<dbReference type="InterPro" id="IPR036038">
    <property type="entry name" value="Aminotransferase-like"/>
</dbReference>
<dbReference type="FunFam" id="3.20.10.10:FF:000002">
    <property type="entry name" value="D-alanine aminotransferase"/>
    <property type="match status" value="1"/>
</dbReference>
<keyword evidence="3" id="KW-0663">Pyridoxal phosphate</keyword>